<proteinExistence type="predicted"/>
<sequence>MASRLHSQPLQHIPAMARLRLRRIGTLSKLFDDPLSELVSLKQANESIDIYLEKFDCAMTRITLALANALSIFLTNMNQHLAFHVRQFKATTIPEAARITKLHELALLHTPTKTARPTFNMSQRSNFQQNKNQYSTTTATPSNTSGNQNNKPLLPNAPQKWFSFDEMQERKLKGLLQQPQLALLHLREIDKTISPQQPLNPEAIFYHIEASDPQLDENRSLQRILVGVENGYDEVNVQIPAKYKYVFPQQIMLGHENVVTYVPEIKLRSNSI</sequence>
<evidence type="ECO:0000313" key="2">
    <source>
        <dbReference type="EMBL" id="KAF3542032.1"/>
    </source>
</evidence>
<reference evidence="2" key="1">
    <citation type="submission" date="2019-12" db="EMBL/GenBank/DDBJ databases">
        <title>Genome sequencing and annotation of Brassica cretica.</title>
        <authorList>
            <person name="Studholme D.J."/>
            <person name="Sarris P."/>
        </authorList>
    </citation>
    <scope>NUCLEOTIDE SEQUENCE</scope>
    <source>
        <strain evidence="2">PFS-109/04</strain>
        <tissue evidence="2">Leaf</tissue>
    </source>
</reference>
<dbReference type="AlphaFoldDB" id="A0A8S9QQ88"/>
<dbReference type="EMBL" id="QGKX02001290">
    <property type="protein sequence ID" value="KAF3542032.1"/>
    <property type="molecule type" value="Genomic_DNA"/>
</dbReference>
<feature type="region of interest" description="Disordered" evidence="1">
    <location>
        <begin position="125"/>
        <end position="158"/>
    </location>
</feature>
<protein>
    <submittedName>
        <fullName evidence="2">Uncharacterized protein</fullName>
    </submittedName>
</protein>
<evidence type="ECO:0000313" key="3">
    <source>
        <dbReference type="Proteomes" id="UP000712600"/>
    </source>
</evidence>
<comment type="caution">
    <text evidence="2">The sequence shown here is derived from an EMBL/GenBank/DDBJ whole genome shotgun (WGS) entry which is preliminary data.</text>
</comment>
<name>A0A8S9QQ88_BRACR</name>
<dbReference type="Proteomes" id="UP000712600">
    <property type="component" value="Unassembled WGS sequence"/>
</dbReference>
<feature type="compositionally biased region" description="Polar residues" evidence="1">
    <location>
        <begin position="125"/>
        <end position="151"/>
    </location>
</feature>
<evidence type="ECO:0000256" key="1">
    <source>
        <dbReference type="SAM" id="MobiDB-lite"/>
    </source>
</evidence>
<gene>
    <name evidence="2" type="ORF">F2Q69_00024675</name>
</gene>
<accession>A0A8S9QQ88</accession>
<organism evidence="2 3">
    <name type="scientific">Brassica cretica</name>
    <name type="common">Mustard</name>
    <dbReference type="NCBI Taxonomy" id="69181"/>
    <lineage>
        <taxon>Eukaryota</taxon>
        <taxon>Viridiplantae</taxon>
        <taxon>Streptophyta</taxon>
        <taxon>Embryophyta</taxon>
        <taxon>Tracheophyta</taxon>
        <taxon>Spermatophyta</taxon>
        <taxon>Magnoliopsida</taxon>
        <taxon>eudicotyledons</taxon>
        <taxon>Gunneridae</taxon>
        <taxon>Pentapetalae</taxon>
        <taxon>rosids</taxon>
        <taxon>malvids</taxon>
        <taxon>Brassicales</taxon>
        <taxon>Brassicaceae</taxon>
        <taxon>Brassiceae</taxon>
        <taxon>Brassica</taxon>
    </lineage>
</organism>